<evidence type="ECO:0000313" key="9">
    <source>
        <dbReference type="Proteomes" id="UP000557344"/>
    </source>
</evidence>
<comment type="similarity">
    <text evidence="1">Belongs to the type-I restriction system S methylase family.</text>
</comment>
<dbReference type="Gene3D" id="1.10.287.1120">
    <property type="entry name" value="Bipartite methylase S protein"/>
    <property type="match status" value="1"/>
</dbReference>
<feature type="coiled-coil region" evidence="4">
    <location>
        <begin position="166"/>
        <end position="193"/>
    </location>
</feature>
<dbReference type="EMBL" id="JACIHU010000026">
    <property type="protein sequence ID" value="MBB4483515.1"/>
    <property type="molecule type" value="Genomic_DNA"/>
</dbReference>
<dbReference type="Pfam" id="PF01420">
    <property type="entry name" value="Methylase_S"/>
    <property type="match status" value="2"/>
</dbReference>
<dbReference type="CDD" id="cd17248">
    <property type="entry name" value="RMtype1_S_AmiI-TRD2-CR2_like"/>
    <property type="match status" value="1"/>
</dbReference>
<comment type="caution">
    <text evidence="6">The sequence shown here is derived from an EMBL/GenBank/DDBJ whole genome shotgun (WGS) entry which is preliminary data.</text>
</comment>
<gene>
    <name evidence="6" type="ORF">GGE46_006140</name>
    <name evidence="7" type="ORF">GGE57_006132</name>
</gene>
<keyword evidence="2" id="KW-0680">Restriction system</keyword>
<name>A0A7W6VI33_RHIET</name>
<dbReference type="InterPro" id="IPR052021">
    <property type="entry name" value="Type-I_RS_S_subunit"/>
</dbReference>
<feature type="domain" description="Type I restriction modification DNA specificity" evidence="5">
    <location>
        <begin position="274"/>
        <end position="387"/>
    </location>
</feature>
<keyword evidence="6" id="KW-0378">Hydrolase</keyword>
<dbReference type="Proteomes" id="UP000523431">
    <property type="component" value="Unassembled WGS sequence"/>
</dbReference>
<evidence type="ECO:0000313" key="7">
    <source>
        <dbReference type="EMBL" id="MBB4539339.1"/>
    </source>
</evidence>
<dbReference type="InterPro" id="IPR044946">
    <property type="entry name" value="Restrct_endonuc_typeI_TRD_sf"/>
</dbReference>
<dbReference type="EC" id="3.1.21.3" evidence="6"/>
<evidence type="ECO:0000313" key="8">
    <source>
        <dbReference type="Proteomes" id="UP000523431"/>
    </source>
</evidence>
<reference evidence="8 9" key="1">
    <citation type="submission" date="2020-08" db="EMBL/GenBank/DDBJ databases">
        <title>Genomic Encyclopedia of Type Strains, Phase IV (KMG-V): Genome sequencing to study the core and pangenomes of soil and plant-associated prokaryotes.</title>
        <authorList>
            <person name="Whitman W."/>
        </authorList>
    </citation>
    <scope>NUCLEOTIDE SEQUENCE [LARGE SCALE GENOMIC DNA]</scope>
    <source>
        <strain evidence="6 9">SEMIA 471</strain>
        <strain evidence="7 8">SEMIA 489</strain>
    </source>
</reference>
<dbReference type="GO" id="GO:0009035">
    <property type="term" value="F:type I site-specific deoxyribonuclease activity"/>
    <property type="evidence" value="ECO:0007669"/>
    <property type="project" value="UniProtKB-EC"/>
</dbReference>
<organism evidence="6 9">
    <name type="scientific">Rhizobium etli</name>
    <dbReference type="NCBI Taxonomy" id="29449"/>
    <lineage>
        <taxon>Bacteria</taxon>
        <taxon>Pseudomonadati</taxon>
        <taxon>Pseudomonadota</taxon>
        <taxon>Alphaproteobacteria</taxon>
        <taxon>Hyphomicrobiales</taxon>
        <taxon>Rhizobiaceae</taxon>
        <taxon>Rhizobium/Agrobacterium group</taxon>
        <taxon>Rhizobium</taxon>
    </lineage>
</organism>
<keyword evidence="4" id="KW-0175">Coiled coil</keyword>
<dbReference type="AlphaFoldDB" id="A0A7W6VI33"/>
<protein>
    <submittedName>
        <fullName evidence="6">Type I restriction enzyme S subunit</fullName>
        <ecNumber evidence="6">3.1.21.3</ecNumber>
    </submittedName>
</protein>
<proteinExistence type="inferred from homology"/>
<dbReference type="GO" id="GO:0009307">
    <property type="term" value="P:DNA restriction-modification system"/>
    <property type="evidence" value="ECO:0007669"/>
    <property type="project" value="UniProtKB-KW"/>
</dbReference>
<dbReference type="InterPro" id="IPR000055">
    <property type="entry name" value="Restrct_endonuc_typeI_TRD"/>
</dbReference>
<dbReference type="Gene3D" id="3.90.220.20">
    <property type="entry name" value="DNA methylase specificity domains"/>
    <property type="match status" value="2"/>
</dbReference>
<evidence type="ECO:0000256" key="2">
    <source>
        <dbReference type="ARBA" id="ARBA00022747"/>
    </source>
</evidence>
<dbReference type="GO" id="GO:0003677">
    <property type="term" value="F:DNA binding"/>
    <property type="evidence" value="ECO:0007669"/>
    <property type="project" value="UniProtKB-KW"/>
</dbReference>
<dbReference type="PANTHER" id="PTHR30408:SF12">
    <property type="entry name" value="TYPE I RESTRICTION ENZYME MJAVIII SPECIFICITY SUBUNIT"/>
    <property type="match status" value="1"/>
</dbReference>
<keyword evidence="3" id="KW-0238">DNA-binding</keyword>
<feature type="domain" description="Type I restriction modification DNA specificity" evidence="5">
    <location>
        <begin position="41"/>
        <end position="175"/>
    </location>
</feature>
<dbReference type="Proteomes" id="UP000557344">
    <property type="component" value="Unassembled WGS sequence"/>
</dbReference>
<dbReference type="PANTHER" id="PTHR30408">
    <property type="entry name" value="TYPE-1 RESTRICTION ENZYME ECOKI SPECIFICITY PROTEIN"/>
    <property type="match status" value="1"/>
</dbReference>
<dbReference type="SUPFAM" id="SSF116734">
    <property type="entry name" value="DNA methylase specificity domain"/>
    <property type="match status" value="2"/>
</dbReference>
<evidence type="ECO:0000313" key="6">
    <source>
        <dbReference type="EMBL" id="MBB4483515.1"/>
    </source>
</evidence>
<dbReference type="EMBL" id="JACIID010000026">
    <property type="protein sequence ID" value="MBB4539339.1"/>
    <property type="molecule type" value="Genomic_DNA"/>
</dbReference>
<accession>A0A7W6VI33</accession>
<evidence type="ECO:0000256" key="4">
    <source>
        <dbReference type="SAM" id="Coils"/>
    </source>
</evidence>
<evidence type="ECO:0000256" key="1">
    <source>
        <dbReference type="ARBA" id="ARBA00010923"/>
    </source>
</evidence>
<evidence type="ECO:0000256" key="3">
    <source>
        <dbReference type="ARBA" id="ARBA00023125"/>
    </source>
</evidence>
<evidence type="ECO:0000259" key="5">
    <source>
        <dbReference type="Pfam" id="PF01420"/>
    </source>
</evidence>
<sequence>MSEMQAFIAARTPPGWKTRPLWALFRRRKRTGFADEELLSVYRDHGVIPKSSRDDNHNKESEDLSGYQLVTEGALVTNKMKAWQGSIAISRFRGIVSPAYYVYEPLSDECDQFLHYLLRSEPYIALYGRISKGVRVNQWDLEHESLRNVPVMLPDLATQKSIADFLDRETARIDQLIAKKERLAATLAEREEAAFLGVVTGQDHSGPKVYSGVDWIGDIPAHWSAPKFTYIARQETGHTPSRKEPSYWVPQECVIPWFSLADVWQIREHNRIYVSETAEKISQIGMENSAARLLPRHTVVLSRTASVGFPAILDVPMAVTQDFVGWICGPQVRPKFLYYVLRSMKPVFRSLMMGSTHQTIYMPDLRAFRLPLPPLNEQDAITAELDRSIGSFRVAAEKIVESVGKLREYRASVITSAVTGQIEIREKMPAVSSRPDRSKFRVTIGAEIVRQHQGNPKFGRVKLQKELYLAETHLGIDGLQGNYLREAAGPLDRALIEETEGGLEAAGFYRASQRDGTGTTVTYLPLANAGQHKAELETLLGSKTDELRSLIAMLHDLDRREVEAVATLYAVWNDALMDSQDFDDAAIINGVLTEWHTEKSEKFKSDDLSRWLGWMRRHGLTPRGEGPRTAHTATRDMFA</sequence>